<evidence type="ECO:0000313" key="4">
    <source>
        <dbReference type="Proteomes" id="UP000641386"/>
    </source>
</evidence>
<dbReference type="InterPro" id="IPR042178">
    <property type="entry name" value="Serpin_sf_1"/>
</dbReference>
<accession>A0A918ZG99</accession>
<dbReference type="Proteomes" id="UP000641386">
    <property type="component" value="Unassembled WGS sequence"/>
</dbReference>
<comment type="similarity">
    <text evidence="1">Belongs to the serpin family.</text>
</comment>
<dbReference type="AlphaFoldDB" id="A0A918ZG99"/>
<protein>
    <recommendedName>
        <fullName evidence="2">Serpin domain-containing protein</fullName>
    </recommendedName>
</protein>
<proteinExistence type="inferred from homology"/>
<dbReference type="InterPro" id="IPR023796">
    <property type="entry name" value="Serpin_dom"/>
</dbReference>
<dbReference type="Pfam" id="PF00079">
    <property type="entry name" value="Serpin"/>
    <property type="match status" value="1"/>
</dbReference>
<reference evidence="3" key="2">
    <citation type="submission" date="2020-09" db="EMBL/GenBank/DDBJ databases">
        <authorList>
            <person name="Sun Q."/>
            <person name="Ohkuma M."/>
        </authorList>
    </citation>
    <scope>NUCLEOTIDE SEQUENCE</scope>
    <source>
        <strain evidence="3">JCM 3302</strain>
    </source>
</reference>
<organism evidence="3 4">
    <name type="scientific">Streptomyces spiralis</name>
    <dbReference type="NCBI Taxonomy" id="66376"/>
    <lineage>
        <taxon>Bacteria</taxon>
        <taxon>Bacillati</taxon>
        <taxon>Actinomycetota</taxon>
        <taxon>Actinomycetes</taxon>
        <taxon>Kitasatosporales</taxon>
        <taxon>Streptomycetaceae</taxon>
        <taxon>Streptomyces</taxon>
    </lineage>
</organism>
<evidence type="ECO:0000313" key="3">
    <source>
        <dbReference type="EMBL" id="GHE51793.1"/>
    </source>
</evidence>
<comment type="caution">
    <text evidence="3">The sequence shown here is derived from an EMBL/GenBank/DDBJ whole genome shotgun (WGS) entry which is preliminary data.</text>
</comment>
<dbReference type="EMBL" id="BNBC01000001">
    <property type="protein sequence ID" value="GHE51793.1"/>
    <property type="molecule type" value="Genomic_DNA"/>
</dbReference>
<dbReference type="InterPro" id="IPR036186">
    <property type="entry name" value="Serpin_sf"/>
</dbReference>
<dbReference type="SMART" id="SM00093">
    <property type="entry name" value="SERPIN"/>
    <property type="match status" value="1"/>
</dbReference>
<evidence type="ECO:0000259" key="2">
    <source>
        <dbReference type="SMART" id="SM00093"/>
    </source>
</evidence>
<sequence>MQVSEATVRAVNGLTARWADSAGDSDRGTVFSAAGVWPPLAFLADGAGGPARTELADAVGLPADQAAAHARELLGALDGLRGAGSALGLWTKRTLELREQWAAGLPAGTHGVLTGDPAADKEALDTWAHKRTGGLIDAMPVPVTKETELLLAGALTVRTEWLSRFHEGVLEPEAGPWRGRSLLSLFRSSTLLDRVGVADTPEGHVTGLRVLGNTAVDVHLLLGEEHMTPGQVLRAGIGVLERRHSVVPGPRLPFGDAGPGLRVRRVRRTRPAPPTLHVRTVAYDLSAHHDLLALHRLFGLTTARDDSVGHFPGISDFPLAIGAAAQTAVATFGPLGFRAGAVSAFGMAGAGMPQLRYLTTSVDAGFDRPFGFLALHRHTRLVLAAGWVTDPEPYPEEPWED</sequence>
<gene>
    <name evidence="3" type="ORF">GCM10014715_00510</name>
</gene>
<dbReference type="Gene3D" id="3.30.497.10">
    <property type="entry name" value="Antithrombin, subunit I, domain 2"/>
    <property type="match status" value="2"/>
</dbReference>
<keyword evidence="4" id="KW-1185">Reference proteome</keyword>
<feature type="domain" description="Serpin" evidence="2">
    <location>
        <begin position="14"/>
        <end position="391"/>
    </location>
</feature>
<reference evidence="3" key="1">
    <citation type="journal article" date="2014" name="Int. J. Syst. Evol. Microbiol.">
        <title>Complete genome sequence of Corynebacterium casei LMG S-19264T (=DSM 44701T), isolated from a smear-ripened cheese.</title>
        <authorList>
            <consortium name="US DOE Joint Genome Institute (JGI-PGF)"/>
            <person name="Walter F."/>
            <person name="Albersmeier A."/>
            <person name="Kalinowski J."/>
            <person name="Ruckert C."/>
        </authorList>
    </citation>
    <scope>NUCLEOTIDE SEQUENCE</scope>
    <source>
        <strain evidence="3">JCM 3302</strain>
    </source>
</reference>
<name>A0A918ZG99_9ACTN</name>
<dbReference type="SUPFAM" id="SSF56574">
    <property type="entry name" value="Serpins"/>
    <property type="match status" value="2"/>
</dbReference>
<dbReference type="RefSeq" id="WP_189895484.1">
    <property type="nucleotide sequence ID" value="NZ_BNBC01000001.1"/>
</dbReference>
<evidence type="ECO:0000256" key="1">
    <source>
        <dbReference type="RuleBase" id="RU000411"/>
    </source>
</evidence>